<gene>
    <name evidence="2" type="ORF">J2S15_000603</name>
</gene>
<name>A0ABU0DZ21_9FIRM</name>
<organism evidence="2 3">
    <name type="scientific">Breznakia pachnodae</name>
    <dbReference type="NCBI Taxonomy" id="265178"/>
    <lineage>
        <taxon>Bacteria</taxon>
        <taxon>Bacillati</taxon>
        <taxon>Bacillota</taxon>
        <taxon>Erysipelotrichia</taxon>
        <taxon>Erysipelotrichales</taxon>
        <taxon>Erysipelotrichaceae</taxon>
        <taxon>Breznakia</taxon>
    </lineage>
</organism>
<evidence type="ECO:0000313" key="3">
    <source>
        <dbReference type="Proteomes" id="UP001230220"/>
    </source>
</evidence>
<reference evidence="2 3" key="1">
    <citation type="submission" date="2023-07" db="EMBL/GenBank/DDBJ databases">
        <title>Genomic Encyclopedia of Type Strains, Phase IV (KMG-IV): sequencing the most valuable type-strain genomes for metagenomic binning, comparative biology and taxonomic classification.</title>
        <authorList>
            <person name="Goeker M."/>
        </authorList>
    </citation>
    <scope>NUCLEOTIDE SEQUENCE [LARGE SCALE GENOMIC DNA]</scope>
    <source>
        <strain evidence="2 3">DSM 16784</strain>
    </source>
</reference>
<proteinExistence type="predicted"/>
<evidence type="ECO:0000256" key="1">
    <source>
        <dbReference type="SAM" id="Phobius"/>
    </source>
</evidence>
<feature type="transmembrane region" description="Helical" evidence="1">
    <location>
        <begin position="83"/>
        <end position="111"/>
    </location>
</feature>
<keyword evidence="1" id="KW-1133">Transmembrane helix</keyword>
<feature type="transmembrane region" description="Helical" evidence="1">
    <location>
        <begin position="136"/>
        <end position="155"/>
    </location>
</feature>
<accession>A0ABU0DZ21</accession>
<evidence type="ECO:0000313" key="2">
    <source>
        <dbReference type="EMBL" id="MDQ0359872.1"/>
    </source>
</evidence>
<sequence length="158" mass="17899">MEKKLQRLNKWYTVAQGFFLATPVICYAYLTLQLSDSAYTLQTLMSENPSIAITFLIAMINPMIAYQIRIIKKHLNSNEYGYVYINLLLLIMAQLLLENLFFAGILVFLVFKTVRIHQVSLKDTLGNLPFLTGMKYGVGSFAVIALSGLCLFANLQIM</sequence>
<protein>
    <submittedName>
        <fullName evidence="2">Uncharacterized protein</fullName>
    </submittedName>
</protein>
<comment type="caution">
    <text evidence="2">The sequence shown here is derived from an EMBL/GenBank/DDBJ whole genome shotgun (WGS) entry which is preliminary data.</text>
</comment>
<dbReference type="EMBL" id="JAUSUR010000001">
    <property type="protein sequence ID" value="MDQ0359872.1"/>
    <property type="molecule type" value="Genomic_DNA"/>
</dbReference>
<dbReference type="RefSeq" id="WP_307405352.1">
    <property type="nucleotide sequence ID" value="NZ_JAUSUR010000001.1"/>
</dbReference>
<dbReference type="Proteomes" id="UP001230220">
    <property type="component" value="Unassembled WGS sequence"/>
</dbReference>
<keyword evidence="1" id="KW-0472">Membrane</keyword>
<feature type="transmembrane region" description="Helical" evidence="1">
    <location>
        <begin position="50"/>
        <end position="71"/>
    </location>
</feature>
<keyword evidence="3" id="KW-1185">Reference proteome</keyword>
<feature type="transmembrane region" description="Helical" evidence="1">
    <location>
        <begin position="12"/>
        <end position="30"/>
    </location>
</feature>
<keyword evidence="1" id="KW-0812">Transmembrane</keyword>